<reference evidence="3" key="1">
    <citation type="submission" date="2021-11" db="EMBL/GenBank/DDBJ databases">
        <title>Cultivation dependent microbiological survey of springs from the worlds oldest radium mine currently devoted to the extraction of radon-saturated water.</title>
        <authorList>
            <person name="Kapinusova G."/>
            <person name="Smrhova T."/>
            <person name="Strejcek M."/>
            <person name="Suman J."/>
            <person name="Jani K."/>
            <person name="Pajer P."/>
            <person name="Uhlik O."/>
        </authorList>
    </citation>
    <scope>NUCLEOTIDE SEQUENCE [LARGE SCALE GENOMIC DNA]</scope>
    <source>
        <strain evidence="3">J379</strain>
    </source>
</reference>
<feature type="compositionally biased region" description="Acidic residues" evidence="1">
    <location>
        <begin position="147"/>
        <end position="157"/>
    </location>
</feature>
<feature type="region of interest" description="Disordered" evidence="1">
    <location>
        <begin position="128"/>
        <end position="188"/>
    </location>
</feature>
<feature type="region of interest" description="Disordered" evidence="1">
    <location>
        <begin position="1"/>
        <end position="30"/>
    </location>
</feature>
<dbReference type="Proteomes" id="UP001058860">
    <property type="component" value="Chromosome"/>
</dbReference>
<gene>
    <name evidence="2" type="ORF">LRS13_10200</name>
</gene>
<keyword evidence="3" id="KW-1185">Reference proteome</keyword>
<protein>
    <submittedName>
        <fullName evidence="2">Uncharacterized protein</fullName>
    </submittedName>
</protein>
<accession>A0ABY5PMF1</accession>
<dbReference type="RefSeq" id="WP_353866305.1">
    <property type="nucleotide sequence ID" value="NZ_CP088295.1"/>
</dbReference>
<feature type="compositionally biased region" description="Basic and acidic residues" evidence="1">
    <location>
        <begin position="19"/>
        <end position="30"/>
    </location>
</feature>
<name>A0ABY5PMF1_9ACTN</name>
<feature type="compositionally biased region" description="Basic and acidic residues" evidence="1">
    <location>
        <begin position="128"/>
        <end position="146"/>
    </location>
</feature>
<proteinExistence type="predicted"/>
<organism evidence="2 3">
    <name type="scientific">Svornostia abyssi</name>
    <dbReference type="NCBI Taxonomy" id="2898438"/>
    <lineage>
        <taxon>Bacteria</taxon>
        <taxon>Bacillati</taxon>
        <taxon>Actinomycetota</taxon>
        <taxon>Thermoleophilia</taxon>
        <taxon>Solirubrobacterales</taxon>
        <taxon>Baekduiaceae</taxon>
        <taxon>Svornostia</taxon>
    </lineage>
</organism>
<dbReference type="EMBL" id="CP088295">
    <property type="protein sequence ID" value="UUY05864.1"/>
    <property type="molecule type" value="Genomic_DNA"/>
</dbReference>
<evidence type="ECO:0000256" key="1">
    <source>
        <dbReference type="SAM" id="MobiDB-lite"/>
    </source>
</evidence>
<feature type="compositionally biased region" description="Basic residues" evidence="1">
    <location>
        <begin position="161"/>
        <end position="176"/>
    </location>
</feature>
<sequence length="245" mass="26992">MPGGATQPCSTLLRKHRETRSSAHQGDDGRVRGRLLVASRRVMPRRSLRPHLNQIRAWVRQGRTDAWIAHQLEVTVQQIEAFKRENDLAPAEESPNGAAATDFDDEIDLRAEDDALIAAELEAAEAARAEEEARLAEEAAARKAAGEDEDSDEADDESGARKRRRGRRGGRGRRGKSTQTGFEGTFDHGDEGYGLWLDPAIADSAVYAEHWAGHRPVEVVIEEDQIVIRRAGEVPADDDDAGDDE</sequence>
<evidence type="ECO:0000313" key="3">
    <source>
        <dbReference type="Proteomes" id="UP001058860"/>
    </source>
</evidence>
<evidence type="ECO:0000313" key="2">
    <source>
        <dbReference type="EMBL" id="UUY05864.1"/>
    </source>
</evidence>